<evidence type="ECO:0000256" key="7">
    <source>
        <dbReference type="ARBA" id="ARBA00023136"/>
    </source>
</evidence>
<dbReference type="AlphaFoldDB" id="A0A1E5Q943"/>
<comment type="function">
    <text evidence="9">Essential cell division protein.</text>
</comment>
<comment type="caution">
    <text evidence="11">The sequence shown here is derived from an EMBL/GenBank/DDBJ whole genome shotgun (WGS) entry which is preliminary data.</text>
</comment>
<keyword evidence="7 9" id="KW-0472">Membrane</keyword>
<feature type="domain" description="POTRA" evidence="10">
    <location>
        <begin position="21"/>
        <end position="89"/>
    </location>
</feature>
<dbReference type="GO" id="GO:0005886">
    <property type="term" value="C:plasma membrane"/>
    <property type="evidence" value="ECO:0007669"/>
    <property type="project" value="UniProtKB-SubCell"/>
</dbReference>
<sequence>MEAALNATKWKAIKVSSDLGFTVQDVLVSGRLETSRDDLLEALAITRGTPILAYDFSAAKERVEALPWVLQARIERLLPDTLALHIIERRPMALWQSNGEFALIDDTGEVITRKALGRFANLIHVVGEDAPDNVGGLLELLETQPELKALVKAAVRVGGRRWDLSLNGDINVRLPAEDAPKALARLAEFEEASGVLARDIRVLDLRLPDRVIVRRSPNALRRPERKPGQET</sequence>
<keyword evidence="6 9" id="KW-1133">Transmembrane helix</keyword>
<dbReference type="GO" id="GO:0090529">
    <property type="term" value="P:cell septum assembly"/>
    <property type="evidence" value="ECO:0007669"/>
    <property type="project" value="InterPro"/>
</dbReference>
<proteinExistence type="inferred from homology"/>
<dbReference type="Gene3D" id="3.40.50.11690">
    <property type="entry name" value="Cell division protein FtsQ/DivIB"/>
    <property type="match status" value="1"/>
</dbReference>
<evidence type="ECO:0000259" key="10">
    <source>
        <dbReference type="PROSITE" id="PS51779"/>
    </source>
</evidence>
<dbReference type="EMBL" id="MCGG01000018">
    <property type="protein sequence ID" value="OEJ67938.1"/>
    <property type="molecule type" value="Genomic_DNA"/>
</dbReference>
<accession>A0A1E5Q943</accession>
<protein>
    <recommendedName>
        <fullName evidence="9">Cell division protein FtsQ</fullName>
    </recommendedName>
</protein>
<evidence type="ECO:0000256" key="8">
    <source>
        <dbReference type="ARBA" id="ARBA00023306"/>
    </source>
</evidence>
<evidence type="ECO:0000313" key="12">
    <source>
        <dbReference type="Proteomes" id="UP000095347"/>
    </source>
</evidence>
<evidence type="ECO:0000256" key="9">
    <source>
        <dbReference type="HAMAP-Rule" id="MF_00911"/>
    </source>
</evidence>
<evidence type="ECO:0000256" key="5">
    <source>
        <dbReference type="ARBA" id="ARBA00022692"/>
    </source>
</evidence>
<dbReference type="Gene3D" id="3.10.20.310">
    <property type="entry name" value="membrane protein fhac"/>
    <property type="match status" value="1"/>
</dbReference>
<dbReference type="InterPro" id="IPR013685">
    <property type="entry name" value="POTRA_FtsQ_type"/>
</dbReference>
<gene>
    <name evidence="9" type="primary">ftsQ</name>
    <name evidence="11" type="ORF">BEN30_07775</name>
</gene>
<dbReference type="PANTHER" id="PTHR35851:SF1">
    <property type="entry name" value="CELL DIVISION PROTEIN FTSQ"/>
    <property type="match status" value="1"/>
</dbReference>
<dbReference type="Pfam" id="PF08478">
    <property type="entry name" value="POTRA_1"/>
    <property type="match status" value="1"/>
</dbReference>
<keyword evidence="4 9" id="KW-0132">Cell division</keyword>
<reference evidence="12" key="1">
    <citation type="submission" date="2016-07" db="EMBL/GenBank/DDBJ databases">
        <authorList>
            <person name="Florea S."/>
            <person name="Webb J.S."/>
            <person name="Jaromczyk J."/>
            <person name="Schardl C.L."/>
        </authorList>
    </citation>
    <scope>NUCLEOTIDE SEQUENCE [LARGE SCALE GENOMIC DNA]</scope>
    <source>
        <strain evidence="12">MV-1</strain>
    </source>
</reference>
<dbReference type="Proteomes" id="UP000095347">
    <property type="component" value="Unassembled WGS sequence"/>
</dbReference>
<evidence type="ECO:0000256" key="1">
    <source>
        <dbReference type="ARBA" id="ARBA00004370"/>
    </source>
</evidence>
<comment type="subcellular location">
    <subcellularLocation>
        <location evidence="9">Cell inner membrane</location>
        <topology evidence="9">Single-pass type II membrane protein</topology>
    </subcellularLocation>
    <subcellularLocation>
        <location evidence="1">Membrane</location>
    </subcellularLocation>
    <text evidence="9">Localizes to the division septum.</text>
</comment>
<evidence type="ECO:0000256" key="3">
    <source>
        <dbReference type="ARBA" id="ARBA00022519"/>
    </source>
</evidence>
<evidence type="ECO:0000256" key="2">
    <source>
        <dbReference type="ARBA" id="ARBA00022475"/>
    </source>
</evidence>
<keyword evidence="2 9" id="KW-1003">Cell membrane</keyword>
<keyword evidence="5 9" id="KW-0812">Transmembrane</keyword>
<evidence type="ECO:0000256" key="4">
    <source>
        <dbReference type="ARBA" id="ARBA00022618"/>
    </source>
</evidence>
<dbReference type="InterPro" id="IPR045335">
    <property type="entry name" value="FtsQ_C_sf"/>
</dbReference>
<dbReference type="PROSITE" id="PS51779">
    <property type="entry name" value="POTRA"/>
    <property type="match status" value="1"/>
</dbReference>
<dbReference type="InterPro" id="IPR026579">
    <property type="entry name" value="FtsQ"/>
</dbReference>
<dbReference type="GO" id="GO:0032153">
    <property type="term" value="C:cell division site"/>
    <property type="evidence" value="ECO:0007669"/>
    <property type="project" value="UniProtKB-UniRule"/>
</dbReference>
<dbReference type="STRING" id="28181.BEN30_07775"/>
<dbReference type="GO" id="GO:0043093">
    <property type="term" value="P:FtsZ-dependent cytokinesis"/>
    <property type="evidence" value="ECO:0007669"/>
    <property type="project" value="UniProtKB-UniRule"/>
</dbReference>
<keyword evidence="12" id="KW-1185">Reference proteome</keyword>
<keyword evidence="8 9" id="KW-0131">Cell cycle</keyword>
<organism evidence="11 12">
    <name type="scientific">Magnetovibrio blakemorei</name>
    <dbReference type="NCBI Taxonomy" id="28181"/>
    <lineage>
        <taxon>Bacteria</taxon>
        <taxon>Pseudomonadati</taxon>
        <taxon>Pseudomonadota</taxon>
        <taxon>Alphaproteobacteria</taxon>
        <taxon>Rhodospirillales</taxon>
        <taxon>Magnetovibrionaceae</taxon>
        <taxon>Magnetovibrio</taxon>
    </lineage>
</organism>
<evidence type="ECO:0000313" key="11">
    <source>
        <dbReference type="EMBL" id="OEJ67938.1"/>
    </source>
</evidence>
<dbReference type="InterPro" id="IPR005548">
    <property type="entry name" value="Cell_div_FtsQ/DivIB_C"/>
</dbReference>
<dbReference type="PANTHER" id="PTHR35851">
    <property type="entry name" value="CELL DIVISION PROTEIN FTSQ"/>
    <property type="match status" value="1"/>
</dbReference>
<comment type="similarity">
    <text evidence="9">Belongs to the FtsQ/DivIB family. FtsQ subfamily.</text>
</comment>
<dbReference type="InterPro" id="IPR034746">
    <property type="entry name" value="POTRA"/>
</dbReference>
<keyword evidence="3 9" id="KW-0997">Cell inner membrane</keyword>
<evidence type="ECO:0000256" key="6">
    <source>
        <dbReference type="ARBA" id="ARBA00022989"/>
    </source>
</evidence>
<dbReference type="Pfam" id="PF03799">
    <property type="entry name" value="FtsQ_DivIB_C"/>
    <property type="match status" value="1"/>
</dbReference>
<dbReference type="HAMAP" id="MF_00911">
    <property type="entry name" value="FtsQ_subfam"/>
    <property type="match status" value="1"/>
</dbReference>
<name>A0A1E5Q943_9PROT</name>